<dbReference type="OrthoDB" id="9922773at2759"/>
<accession>A0A166N8T2</accession>
<sequence>MGLKVGPYWHVIRFLDHPLLPENTPRDVPKIIKHGISDDGPMHPSSPHVSGPDGVATLLYKMGREDWLQRFLDFKGTENFTLLVGNGVGIWKQLYVKRRGSNAELGFYSSDDLATPAPGTRYAINISGVWRHISTSDLDNSWSSSDAWVRAQGEEFAKHVWYHARWAASHESEGRKKQAKVEDEARKEAKGKAEPEDNSDVEDYIKKMENALNARMEEKRKECRGGCGAQNTELRCSKCKGQTKTIVVVNVNSTTGR</sequence>
<dbReference type="AlphaFoldDB" id="A0A166N8T2"/>
<feature type="region of interest" description="Disordered" evidence="1">
    <location>
        <begin position="172"/>
        <end position="202"/>
    </location>
</feature>
<dbReference type="Proteomes" id="UP000076532">
    <property type="component" value="Unassembled WGS sequence"/>
</dbReference>
<evidence type="ECO:0000313" key="2">
    <source>
        <dbReference type="EMBL" id="KZP24764.1"/>
    </source>
</evidence>
<proteinExistence type="predicted"/>
<protein>
    <submittedName>
        <fullName evidence="2">Uncharacterized protein</fullName>
    </submittedName>
</protein>
<organism evidence="2 3">
    <name type="scientific">Athelia psychrophila</name>
    <dbReference type="NCBI Taxonomy" id="1759441"/>
    <lineage>
        <taxon>Eukaryota</taxon>
        <taxon>Fungi</taxon>
        <taxon>Dikarya</taxon>
        <taxon>Basidiomycota</taxon>
        <taxon>Agaricomycotina</taxon>
        <taxon>Agaricomycetes</taxon>
        <taxon>Agaricomycetidae</taxon>
        <taxon>Atheliales</taxon>
        <taxon>Atheliaceae</taxon>
        <taxon>Athelia</taxon>
    </lineage>
</organism>
<keyword evidence="3" id="KW-1185">Reference proteome</keyword>
<feature type="compositionally biased region" description="Basic and acidic residues" evidence="1">
    <location>
        <begin position="172"/>
        <end position="195"/>
    </location>
</feature>
<evidence type="ECO:0000256" key="1">
    <source>
        <dbReference type="SAM" id="MobiDB-lite"/>
    </source>
</evidence>
<reference evidence="2 3" key="1">
    <citation type="journal article" date="2016" name="Mol. Biol. Evol.">
        <title>Comparative Genomics of Early-Diverging Mushroom-Forming Fungi Provides Insights into the Origins of Lignocellulose Decay Capabilities.</title>
        <authorList>
            <person name="Nagy L.G."/>
            <person name="Riley R."/>
            <person name="Tritt A."/>
            <person name="Adam C."/>
            <person name="Daum C."/>
            <person name="Floudas D."/>
            <person name="Sun H."/>
            <person name="Yadav J.S."/>
            <person name="Pangilinan J."/>
            <person name="Larsson K.H."/>
            <person name="Matsuura K."/>
            <person name="Barry K."/>
            <person name="Labutti K."/>
            <person name="Kuo R."/>
            <person name="Ohm R.A."/>
            <person name="Bhattacharya S.S."/>
            <person name="Shirouzu T."/>
            <person name="Yoshinaga Y."/>
            <person name="Martin F.M."/>
            <person name="Grigoriev I.V."/>
            <person name="Hibbett D.S."/>
        </authorList>
    </citation>
    <scope>NUCLEOTIDE SEQUENCE [LARGE SCALE GENOMIC DNA]</scope>
    <source>
        <strain evidence="2 3">CBS 109695</strain>
    </source>
</reference>
<evidence type="ECO:0000313" key="3">
    <source>
        <dbReference type="Proteomes" id="UP000076532"/>
    </source>
</evidence>
<name>A0A166N8T2_9AGAM</name>
<gene>
    <name evidence="2" type="ORF">FIBSPDRAFT_950807</name>
</gene>
<dbReference type="EMBL" id="KV417524">
    <property type="protein sequence ID" value="KZP24764.1"/>
    <property type="molecule type" value="Genomic_DNA"/>
</dbReference>